<dbReference type="AlphaFoldDB" id="A0AAD9QDJ5"/>
<dbReference type="EMBL" id="JARQWQ010000040">
    <property type="protein sequence ID" value="KAK2559349.1"/>
    <property type="molecule type" value="Genomic_DNA"/>
</dbReference>
<proteinExistence type="predicted"/>
<comment type="caution">
    <text evidence="1">The sequence shown here is derived from an EMBL/GenBank/DDBJ whole genome shotgun (WGS) entry which is preliminary data.</text>
</comment>
<sequence length="99" mass="11516">MELEIEHSLEQDIIKKLANQTIPRRLIQHPTIDVVLNERGVSTVFFHLDKSKGHHQGELKESSRKTTTFSTHIGLYRRRGLITERDQRLKYPKGPSESI</sequence>
<name>A0AAD9QDJ5_ACRCE</name>
<gene>
    <name evidence="1" type="ORF">P5673_017967</name>
</gene>
<dbReference type="SUPFAM" id="SSF56672">
    <property type="entry name" value="DNA/RNA polymerases"/>
    <property type="match status" value="1"/>
</dbReference>
<dbReference type="InterPro" id="IPR043502">
    <property type="entry name" value="DNA/RNA_pol_sf"/>
</dbReference>
<reference evidence="1" key="1">
    <citation type="journal article" date="2023" name="G3 (Bethesda)">
        <title>Whole genome assembly and annotation of the endangered Caribbean coral Acropora cervicornis.</title>
        <authorList>
            <person name="Selwyn J.D."/>
            <person name="Vollmer S.V."/>
        </authorList>
    </citation>
    <scope>NUCLEOTIDE SEQUENCE</scope>
    <source>
        <strain evidence="1">K2</strain>
    </source>
</reference>
<accession>A0AAD9QDJ5</accession>
<evidence type="ECO:0000313" key="1">
    <source>
        <dbReference type="EMBL" id="KAK2559349.1"/>
    </source>
</evidence>
<dbReference type="Proteomes" id="UP001249851">
    <property type="component" value="Unassembled WGS sequence"/>
</dbReference>
<dbReference type="Gene3D" id="3.30.70.270">
    <property type="match status" value="1"/>
</dbReference>
<organism evidence="1 2">
    <name type="scientific">Acropora cervicornis</name>
    <name type="common">Staghorn coral</name>
    <dbReference type="NCBI Taxonomy" id="6130"/>
    <lineage>
        <taxon>Eukaryota</taxon>
        <taxon>Metazoa</taxon>
        <taxon>Cnidaria</taxon>
        <taxon>Anthozoa</taxon>
        <taxon>Hexacorallia</taxon>
        <taxon>Scleractinia</taxon>
        <taxon>Astrocoeniina</taxon>
        <taxon>Acroporidae</taxon>
        <taxon>Acropora</taxon>
    </lineage>
</organism>
<keyword evidence="2" id="KW-1185">Reference proteome</keyword>
<evidence type="ECO:0000313" key="2">
    <source>
        <dbReference type="Proteomes" id="UP001249851"/>
    </source>
</evidence>
<reference evidence="1" key="2">
    <citation type="journal article" date="2023" name="Science">
        <title>Genomic signatures of disease resistance in endangered staghorn corals.</title>
        <authorList>
            <person name="Vollmer S.V."/>
            <person name="Selwyn J.D."/>
            <person name="Despard B.A."/>
            <person name="Roesel C.L."/>
        </authorList>
    </citation>
    <scope>NUCLEOTIDE SEQUENCE</scope>
    <source>
        <strain evidence="1">K2</strain>
    </source>
</reference>
<dbReference type="InterPro" id="IPR043128">
    <property type="entry name" value="Rev_trsase/Diguanyl_cyclase"/>
</dbReference>
<dbReference type="Gene3D" id="3.10.10.10">
    <property type="entry name" value="HIV Type 1 Reverse Transcriptase, subunit A, domain 1"/>
    <property type="match status" value="1"/>
</dbReference>
<protein>
    <submittedName>
        <fullName evidence="1">Uncharacterized protein</fullName>
    </submittedName>
</protein>